<feature type="transmembrane region" description="Helical" evidence="1">
    <location>
        <begin position="21"/>
        <end position="50"/>
    </location>
</feature>
<reference evidence="2" key="1">
    <citation type="submission" date="2022-12" db="EMBL/GenBank/DDBJ databases">
        <authorList>
            <person name="Deng Y."/>
            <person name="Zhang Y.-Q."/>
        </authorList>
    </citation>
    <scope>NUCLEOTIDE SEQUENCE</scope>
    <source>
        <strain evidence="2">CPCC 205372</strain>
    </source>
</reference>
<proteinExistence type="predicted"/>
<dbReference type="RefSeq" id="WP_269894596.1">
    <property type="nucleotide sequence ID" value="NZ_JAPZPY010000005.1"/>
</dbReference>
<protein>
    <submittedName>
        <fullName evidence="2">DoxX family protein</fullName>
    </submittedName>
</protein>
<feature type="transmembrane region" description="Helical" evidence="1">
    <location>
        <begin position="123"/>
        <end position="145"/>
    </location>
</feature>
<keyword evidence="1" id="KW-0472">Membrane</keyword>
<keyword evidence="1" id="KW-0812">Transmembrane</keyword>
<dbReference type="Proteomes" id="UP001142153">
    <property type="component" value="Unassembled WGS sequence"/>
</dbReference>
<organism evidence="2 3">
    <name type="scientific">Mycobacterium hippophais</name>
    <dbReference type="NCBI Taxonomy" id="3016340"/>
    <lineage>
        <taxon>Bacteria</taxon>
        <taxon>Bacillati</taxon>
        <taxon>Actinomycetota</taxon>
        <taxon>Actinomycetes</taxon>
        <taxon>Mycobacteriales</taxon>
        <taxon>Mycobacteriaceae</taxon>
        <taxon>Mycobacterium</taxon>
    </lineage>
</organism>
<dbReference type="EMBL" id="JAPZPY010000005">
    <property type="protein sequence ID" value="MCZ8379936.1"/>
    <property type="molecule type" value="Genomic_DNA"/>
</dbReference>
<keyword evidence="1" id="KW-1133">Transmembrane helix</keyword>
<feature type="transmembrane region" description="Helical" evidence="1">
    <location>
        <begin position="206"/>
        <end position="225"/>
    </location>
</feature>
<sequence length="433" mass="48171">MNKIDGRPGDGAWSPITRVAFRFVFVYLSLFCLLFAQITFVFTGIVSRWLPDWAVMWQLMALEAPTRWVAHTVFGVDVVLHRDSGSGDQAVIWVLVFSLFAVSLLATSVWTAVDRRRTGYPRLWSWLLLFLRLCLGGQMLFYGFAKLIPTQMPAPPLAALLRPFGELSPASVLWLQVGSSFPYEILLGSAEVIGGVLLFWSRTATLGALVSVMSMAQVFVLNMTFDVPVKILSFHLLVIGLVILAPQFGRLADMLILERQAAPAVQPPLFDTPRANRIAAAVVAVLGVWVLAGCVAIGVQSWYEYGGGRQKPDLYGIWSVTGFEVDGKEAPALLGDEIRWQRVVVDEPGALTYQRMNGELVSVPAEVDADGREVRMPSIEARFTVGRPSPEALRFEGTMDGRRVEMSLRRVDVEALPLNSRGFQWVQEYPYFR</sequence>
<feature type="transmembrane region" description="Helical" evidence="1">
    <location>
        <begin position="231"/>
        <end position="249"/>
    </location>
</feature>
<evidence type="ECO:0000313" key="2">
    <source>
        <dbReference type="EMBL" id="MCZ8379936.1"/>
    </source>
</evidence>
<evidence type="ECO:0000256" key="1">
    <source>
        <dbReference type="SAM" id="Phobius"/>
    </source>
</evidence>
<feature type="transmembrane region" description="Helical" evidence="1">
    <location>
        <begin position="278"/>
        <end position="303"/>
    </location>
</feature>
<gene>
    <name evidence="2" type="ORF">O6P37_13765</name>
</gene>
<evidence type="ECO:0000313" key="3">
    <source>
        <dbReference type="Proteomes" id="UP001142153"/>
    </source>
</evidence>
<keyword evidence="3" id="KW-1185">Reference proteome</keyword>
<accession>A0ABT4PTT3</accession>
<comment type="caution">
    <text evidence="2">The sequence shown here is derived from an EMBL/GenBank/DDBJ whole genome shotgun (WGS) entry which is preliminary data.</text>
</comment>
<feature type="transmembrane region" description="Helical" evidence="1">
    <location>
        <begin position="90"/>
        <end position="111"/>
    </location>
</feature>
<name>A0ABT4PTT3_9MYCO</name>